<gene>
    <name evidence="4" type="ORF">PBAT_06895</name>
</gene>
<dbReference type="GO" id="GO:0005829">
    <property type="term" value="C:cytosol"/>
    <property type="evidence" value="ECO:0007669"/>
    <property type="project" value="TreeGrafter"/>
</dbReference>
<dbReference type="SUPFAM" id="SSF52218">
    <property type="entry name" value="Flavoproteins"/>
    <property type="match status" value="1"/>
</dbReference>
<dbReference type="EMBL" id="LVJI01000007">
    <property type="protein sequence ID" value="OAB47416.1"/>
    <property type="molecule type" value="Genomic_DNA"/>
</dbReference>
<accession>A0A168Q5T7</accession>
<keyword evidence="5" id="KW-1185">Reference proteome</keyword>
<evidence type="ECO:0000259" key="3">
    <source>
        <dbReference type="Pfam" id="PF02525"/>
    </source>
</evidence>
<dbReference type="Pfam" id="PF02525">
    <property type="entry name" value="Flavodoxin_2"/>
    <property type="match status" value="1"/>
</dbReference>
<organism evidence="4 5">
    <name type="scientific">Paenibacillus antarcticus</name>
    <dbReference type="NCBI Taxonomy" id="253703"/>
    <lineage>
        <taxon>Bacteria</taxon>
        <taxon>Bacillati</taxon>
        <taxon>Bacillota</taxon>
        <taxon>Bacilli</taxon>
        <taxon>Bacillales</taxon>
        <taxon>Paenibacillaceae</taxon>
        <taxon>Paenibacillus</taxon>
    </lineage>
</organism>
<evidence type="ECO:0000256" key="2">
    <source>
        <dbReference type="ARBA" id="ARBA00023002"/>
    </source>
</evidence>
<dbReference type="AlphaFoldDB" id="A0A168Q5T7"/>
<dbReference type="RefSeq" id="WP_068647864.1">
    <property type="nucleotide sequence ID" value="NZ_CP043611.1"/>
</dbReference>
<dbReference type="GO" id="GO:0003955">
    <property type="term" value="F:NAD(P)H dehydrogenase (quinone) activity"/>
    <property type="evidence" value="ECO:0007669"/>
    <property type="project" value="TreeGrafter"/>
</dbReference>
<proteinExistence type="inferred from homology"/>
<reference evidence="4 5" key="1">
    <citation type="submission" date="2016-03" db="EMBL/GenBank/DDBJ databases">
        <title>Draft genome sequence of Paenibacillus antarcticus CECT 5836.</title>
        <authorList>
            <person name="Shin S.-K."/>
            <person name="Yi H."/>
        </authorList>
    </citation>
    <scope>NUCLEOTIDE SEQUENCE [LARGE SCALE GENOMIC DNA]</scope>
    <source>
        <strain evidence="4 5">CECT 5836</strain>
    </source>
</reference>
<dbReference type="Gene3D" id="3.40.50.360">
    <property type="match status" value="1"/>
</dbReference>
<sequence length="195" mass="22803">MKVLVIYTHPNHKSLSYAFLKKVIQGSSENIHIADVQVLDLYEEGFDPVLMFNENKRRRDMHIDPKLAKYREQILNADKIVFVYPIWWGRPPAMLLGYIDQMFASNFAYKDKGGMLPEGLLKGKSVVCISTMKGPKFYPLYWLNNAHKVLMRKALFQYVGIRKVKFFEFGSMESSKGRHEKKLNQVFQYFKSVAH</sequence>
<dbReference type="InterPro" id="IPR029039">
    <property type="entry name" value="Flavoprotein-like_sf"/>
</dbReference>
<dbReference type="Proteomes" id="UP000077355">
    <property type="component" value="Unassembled WGS sequence"/>
</dbReference>
<protein>
    <submittedName>
        <fullName evidence="4">NAD(P)H dehydrogenase</fullName>
    </submittedName>
</protein>
<dbReference type="InterPro" id="IPR003680">
    <property type="entry name" value="Flavodoxin_fold"/>
</dbReference>
<comment type="caution">
    <text evidence="4">The sequence shown here is derived from an EMBL/GenBank/DDBJ whole genome shotgun (WGS) entry which is preliminary data.</text>
</comment>
<dbReference type="PANTHER" id="PTHR10204:SF34">
    <property type="entry name" value="NAD(P)H DEHYDROGENASE [QUINONE] 1 ISOFORM 1"/>
    <property type="match status" value="1"/>
</dbReference>
<name>A0A168Q5T7_9BACL</name>
<dbReference type="PANTHER" id="PTHR10204">
    <property type="entry name" value="NAD P H OXIDOREDUCTASE-RELATED"/>
    <property type="match status" value="1"/>
</dbReference>
<comment type="similarity">
    <text evidence="1">Belongs to the NAD(P)H dehydrogenase (quinone) family.</text>
</comment>
<dbReference type="InterPro" id="IPR051545">
    <property type="entry name" value="NAD(P)H_dehydrogenase_qn"/>
</dbReference>
<keyword evidence="2" id="KW-0560">Oxidoreductase</keyword>
<evidence type="ECO:0000313" key="4">
    <source>
        <dbReference type="EMBL" id="OAB47416.1"/>
    </source>
</evidence>
<dbReference type="OrthoDB" id="9798454at2"/>
<evidence type="ECO:0000313" key="5">
    <source>
        <dbReference type="Proteomes" id="UP000077355"/>
    </source>
</evidence>
<evidence type="ECO:0000256" key="1">
    <source>
        <dbReference type="ARBA" id="ARBA00006252"/>
    </source>
</evidence>
<feature type="domain" description="Flavodoxin-like fold" evidence="3">
    <location>
        <begin position="1"/>
        <end position="186"/>
    </location>
</feature>